<dbReference type="SMART" id="SM00342">
    <property type="entry name" value="HTH_ARAC"/>
    <property type="match status" value="1"/>
</dbReference>
<dbReference type="InterPro" id="IPR009057">
    <property type="entry name" value="Homeodomain-like_sf"/>
</dbReference>
<sequence length="313" mass="33514">MSDPIAQITELLEPVASFTKLVTAAGSWTVRREEVERPFYCAALDGSFHLAVPGREPVTIGEGDFLLLPLARRFETFSLDRKPGDHRETIPVSAGPGAVRVGEQTGEPDVRQIVGYGEFGSENAALVAALLPPILIVRGEPRLTALVRLIDGETRAQRPARGEVMTHLLTVVLIEALRSTGGSLPTPGLLNGLADSRLGSALRAIHADPARAWTVTLLASEAGLSRTAFFTRFQRQVGMSPMRYLLHWRMLLARRLLGDHGAAEVAARTGYSSSSTFSTAFSKYTGRSPSAYLRSVRATDAAPAAGAGTEGLV</sequence>
<evidence type="ECO:0000256" key="1">
    <source>
        <dbReference type="ARBA" id="ARBA00023015"/>
    </source>
</evidence>
<dbReference type="PANTHER" id="PTHR46796">
    <property type="entry name" value="HTH-TYPE TRANSCRIPTIONAL ACTIVATOR RHAS-RELATED"/>
    <property type="match status" value="1"/>
</dbReference>
<dbReference type="Proteomes" id="UP001597283">
    <property type="component" value="Unassembled WGS sequence"/>
</dbReference>
<dbReference type="InterPro" id="IPR018060">
    <property type="entry name" value="HTH_AraC"/>
</dbReference>
<comment type="caution">
    <text evidence="5">The sequence shown here is derived from an EMBL/GenBank/DDBJ whole genome shotgun (WGS) entry which is preliminary data.</text>
</comment>
<dbReference type="Gene3D" id="1.10.10.60">
    <property type="entry name" value="Homeodomain-like"/>
    <property type="match status" value="2"/>
</dbReference>
<evidence type="ECO:0000313" key="6">
    <source>
        <dbReference type="Proteomes" id="UP001597283"/>
    </source>
</evidence>
<accession>A0ABW4NCH9</accession>
<dbReference type="PRINTS" id="PR00032">
    <property type="entry name" value="HTHARAC"/>
</dbReference>
<reference evidence="6" key="1">
    <citation type="journal article" date="2019" name="Int. J. Syst. Evol. Microbiol.">
        <title>The Global Catalogue of Microorganisms (GCM) 10K type strain sequencing project: providing services to taxonomists for standard genome sequencing and annotation.</title>
        <authorList>
            <consortium name="The Broad Institute Genomics Platform"/>
            <consortium name="The Broad Institute Genome Sequencing Center for Infectious Disease"/>
            <person name="Wu L."/>
            <person name="Ma J."/>
        </authorList>
    </citation>
    <scope>NUCLEOTIDE SEQUENCE [LARGE SCALE GENOMIC DNA]</scope>
    <source>
        <strain evidence="6">Q85</strain>
    </source>
</reference>
<dbReference type="PROSITE" id="PS01124">
    <property type="entry name" value="HTH_ARAC_FAMILY_2"/>
    <property type="match status" value="1"/>
</dbReference>
<proteinExistence type="predicted"/>
<dbReference type="EMBL" id="JBHUFC010000003">
    <property type="protein sequence ID" value="MFD1787863.1"/>
    <property type="molecule type" value="Genomic_DNA"/>
</dbReference>
<keyword evidence="6" id="KW-1185">Reference proteome</keyword>
<keyword evidence="2" id="KW-0238">DNA-binding</keyword>
<dbReference type="InterPro" id="IPR020449">
    <property type="entry name" value="Tscrpt_reg_AraC-type_HTH"/>
</dbReference>
<evidence type="ECO:0000256" key="2">
    <source>
        <dbReference type="ARBA" id="ARBA00023125"/>
    </source>
</evidence>
<keyword evidence="1" id="KW-0805">Transcription regulation</keyword>
<dbReference type="Pfam" id="PF12833">
    <property type="entry name" value="HTH_18"/>
    <property type="match status" value="1"/>
</dbReference>
<evidence type="ECO:0000256" key="3">
    <source>
        <dbReference type="ARBA" id="ARBA00023163"/>
    </source>
</evidence>
<organism evidence="5 6">
    <name type="scientific">Sphingomonas floccifaciens</name>
    <dbReference type="NCBI Taxonomy" id="1844115"/>
    <lineage>
        <taxon>Bacteria</taxon>
        <taxon>Pseudomonadati</taxon>
        <taxon>Pseudomonadota</taxon>
        <taxon>Alphaproteobacteria</taxon>
        <taxon>Sphingomonadales</taxon>
        <taxon>Sphingomonadaceae</taxon>
        <taxon>Sphingomonas</taxon>
    </lineage>
</organism>
<evidence type="ECO:0000313" key="5">
    <source>
        <dbReference type="EMBL" id="MFD1787863.1"/>
    </source>
</evidence>
<dbReference type="Pfam" id="PF12852">
    <property type="entry name" value="Cupin_6"/>
    <property type="match status" value="1"/>
</dbReference>
<dbReference type="SUPFAM" id="SSF46689">
    <property type="entry name" value="Homeodomain-like"/>
    <property type="match status" value="2"/>
</dbReference>
<feature type="domain" description="HTH araC/xylS-type" evidence="4">
    <location>
        <begin position="199"/>
        <end position="295"/>
    </location>
</feature>
<dbReference type="PANTHER" id="PTHR46796:SF13">
    <property type="entry name" value="HTH-TYPE TRANSCRIPTIONAL ACTIVATOR RHAS"/>
    <property type="match status" value="1"/>
</dbReference>
<keyword evidence="3" id="KW-0804">Transcription</keyword>
<protein>
    <submittedName>
        <fullName evidence="5">AraC family transcriptional regulator</fullName>
    </submittedName>
</protein>
<gene>
    <name evidence="5" type="ORF">ACFSC3_09780</name>
</gene>
<dbReference type="InterPro" id="IPR050204">
    <property type="entry name" value="AraC_XylS_family_regulators"/>
</dbReference>
<dbReference type="InterPro" id="IPR032783">
    <property type="entry name" value="AraC_lig"/>
</dbReference>
<evidence type="ECO:0000259" key="4">
    <source>
        <dbReference type="PROSITE" id="PS01124"/>
    </source>
</evidence>
<name>A0ABW4NCH9_9SPHN</name>
<dbReference type="RefSeq" id="WP_380940225.1">
    <property type="nucleotide sequence ID" value="NZ_JBHUFC010000003.1"/>
</dbReference>